<proteinExistence type="predicted"/>
<accession>A0AAV4D8C2</accession>
<gene>
    <name evidence="1" type="ORF">PoB_006680100</name>
</gene>
<name>A0AAV4D8C2_9GAST</name>
<sequence>MDLKGCSWAYNENYSLSGNLVVLRHLKKELKTNATHFGTIVESGSHLNSIKMVRDATVLAAAVDSAVLAGYLQEHEEDKEKFVSLASLGPLPIFPILFNDRLPG</sequence>
<comment type="caution">
    <text evidence="1">The sequence shown here is derived from an EMBL/GenBank/DDBJ whole genome shotgun (WGS) entry which is preliminary data.</text>
</comment>
<evidence type="ECO:0000313" key="1">
    <source>
        <dbReference type="EMBL" id="GFO40296.1"/>
    </source>
</evidence>
<protein>
    <submittedName>
        <fullName evidence="1">Phosphonates-binding periplasmic protein</fullName>
    </submittedName>
</protein>
<dbReference type="EMBL" id="BLXT01007603">
    <property type="protein sequence ID" value="GFO40296.1"/>
    <property type="molecule type" value="Genomic_DNA"/>
</dbReference>
<organism evidence="1 2">
    <name type="scientific">Plakobranchus ocellatus</name>
    <dbReference type="NCBI Taxonomy" id="259542"/>
    <lineage>
        <taxon>Eukaryota</taxon>
        <taxon>Metazoa</taxon>
        <taxon>Spiralia</taxon>
        <taxon>Lophotrochozoa</taxon>
        <taxon>Mollusca</taxon>
        <taxon>Gastropoda</taxon>
        <taxon>Heterobranchia</taxon>
        <taxon>Euthyneura</taxon>
        <taxon>Panpulmonata</taxon>
        <taxon>Sacoglossa</taxon>
        <taxon>Placobranchoidea</taxon>
        <taxon>Plakobranchidae</taxon>
        <taxon>Plakobranchus</taxon>
    </lineage>
</organism>
<dbReference type="PANTHER" id="PTHR35841:SF1">
    <property type="entry name" value="PHOSPHONATES-BINDING PERIPLASMIC PROTEIN"/>
    <property type="match status" value="1"/>
</dbReference>
<keyword evidence="2" id="KW-1185">Reference proteome</keyword>
<dbReference type="AlphaFoldDB" id="A0AAV4D8C2"/>
<reference evidence="1 2" key="1">
    <citation type="journal article" date="2021" name="Elife">
        <title>Chloroplast acquisition without the gene transfer in kleptoplastic sea slugs, Plakobranchus ocellatus.</title>
        <authorList>
            <person name="Maeda T."/>
            <person name="Takahashi S."/>
            <person name="Yoshida T."/>
            <person name="Shimamura S."/>
            <person name="Takaki Y."/>
            <person name="Nagai Y."/>
            <person name="Toyoda A."/>
            <person name="Suzuki Y."/>
            <person name="Arimoto A."/>
            <person name="Ishii H."/>
            <person name="Satoh N."/>
            <person name="Nishiyama T."/>
            <person name="Hasebe M."/>
            <person name="Maruyama T."/>
            <person name="Minagawa J."/>
            <person name="Obokata J."/>
            <person name="Shigenobu S."/>
        </authorList>
    </citation>
    <scope>NUCLEOTIDE SEQUENCE [LARGE SCALE GENOMIC DNA]</scope>
</reference>
<evidence type="ECO:0000313" key="2">
    <source>
        <dbReference type="Proteomes" id="UP000735302"/>
    </source>
</evidence>
<dbReference type="Gene3D" id="3.40.190.10">
    <property type="entry name" value="Periplasmic binding protein-like II"/>
    <property type="match status" value="1"/>
</dbReference>
<dbReference type="SUPFAM" id="SSF53850">
    <property type="entry name" value="Periplasmic binding protein-like II"/>
    <property type="match status" value="1"/>
</dbReference>
<dbReference type="PANTHER" id="PTHR35841">
    <property type="entry name" value="PHOSPHONATES-BINDING PERIPLASMIC PROTEIN"/>
    <property type="match status" value="1"/>
</dbReference>
<dbReference type="Proteomes" id="UP000735302">
    <property type="component" value="Unassembled WGS sequence"/>
</dbReference>
<dbReference type="Pfam" id="PF12974">
    <property type="entry name" value="Phosphonate-bd"/>
    <property type="match status" value="1"/>
</dbReference>